<name>A0ACC1HZW8_9FUNG</name>
<dbReference type="EMBL" id="JAMZIH010000088">
    <property type="protein sequence ID" value="KAJ1679984.1"/>
    <property type="molecule type" value="Genomic_DNA"/>
</dbReference>
<dbReference type="Proteomes" id="UP001145114">
    <property type="component" value="Unassembled WGS sequence"/>
</dbReference>
<organism evidence="1 2">
    <name type="scientific">Spiromyces aspiralis</name>
    <dbReference type="NCBI Taxonomy" id="68401"/>
    <lineage>
        <taxon>Eukaryota</taxon>
        <taxon>Fungi</taxon>
        <taxon>Fungi incertae sedis</taxon>
        <taxon>Zoopagomycota</taxon>
        <taxon>Kickxellomycotina</taxon>
        <taxon>Kickxellomycetes</taxon>
        <taxon>Kickxellales</taxon>
        <taxon>Kickxellaceae</taxon>
        <taxon>Spiromyces</taxon>
    </lineage>
</organism>
<evidence type="ECO:0000313" key="2">
    <source>
        <dbReference type="Proteomes" id="UP001145114"/>
    </source>
</evidence>
<proteinExistence type="predicted"/>
<accession>A0ACC1HZW8</accession>
<gene>
    <name evidence="1" type="ORF">EV182_000922</name>
</gene>
<sequence>MNISNANGSGSGGHHQKRHPWSDQTREISNRRAYVRFLQLLLMEAIQQRDIHEACQIAAILLESPAASLDAVWKPAYYLVQTLSSSRLSTSQFLLRLRAASLKEGESLLREIAYFDVHHNRMEEAINSLYNYINTSALSSEITVRGYLAILRLAVREARLAQHTGGISGGSADGPTQDAGIGLKTDDSDDDVAYEDELLLTPNSRDPSSRIEELMAVQKELERVITQDPSNHYFVFYYLEATMALELRDEVDRATKTLEELLNVSPNDPALLQMVIRLLERQGRSYEPKWVECIKALLRVDPCASVGLYLKPWVRYINENDTDVASCGVVTLEILAGRIEVGGDADYLYVWKVLADVLSTIRDLEPGLDDRVWKHRKTWWPRYMFNRVPNPRKATELDVYKAICARYIYGHAHTTIRLCMILDSDDLNDELADTASQYANWNVDVS</sequence>
<keyword evidence="2" id="KW-1185">Reference proteome</keyword>
<protein>
    <submittedName>
        <fullName evidence="1">Uncharacterized protein</fullName>
    </submittedName>
</protein>
<evidence type="ECO:0000313" key="1">
    <source>
        <dbReference type="EMBL" id="KAJ1679984.1"/>
    </source>
</evidence>
<comment type="caution">
    <text evidence="1">The sequence shown here is derived from an EMBL/GenBank/DDBJ whole genome shotgun (WGS) entry which is preliminary data.</text>
</comment>
<reference evidence="1" key="1">
    <citation type="submission" date="2022-06" db="EMBL/GenBank/DDBJ databases">
        <title>Phylogenomic reconstructions and comparative analyses of Kickxellomycotina fungi.</title>
        <authorList>
            <person name="Reynolds N.K."/>
            <person name="Stajich J.E."/>
            <person name="Barry K."/>
            <person name="Grigoriev I.V."/>
            <person name="Crous P."/>
            <person name="Smith M.E."/>
        </authorList>
    </citation>
    <scope>NUCLEOTIDE SEQUENCE</scope>
    <source>
        <strain evidence="1">RSA 2271</strain>
    </source>
</reference>